<evidence type="ECO:0000256" key="3">
    <source>
        <dbReference type="ARBA" id="ARBA00023172"/>
    </source>
</evidence>
<dbReference type="InterPro" id="IPR013762">
    <property type="entry name" value="Integrase-like_cat_sf"/>
</dbReference>
<dbReference type="InterPro" id="IPR050090">
    <property type="entry name" value="Tyrosine_recombinase_XerCD"/>
</dbReference>
<dbReference type="InterPro" id="IPR011010">
    <property type="entry name" value="DNA_brk_join_enz"/>
</dbReference>
<dbReference type="InterPro" id="IPR010998">
    <property type="entry name" value="Integrase_recombinase_N"/>
</dbReference>
<dbReference type="Proteomes" id="UP000199370">
    <property type="component" value="Unassembled WGS sequence"/>
</dbReference>
<dbReference type="Gene3D" id="1.10.150.130">
    <property type="match status" value="1"/>
</dbReference>
<evidence type="ECO:0000256" key="5">
    <source>
        <dbReference type="SAM" id="MobiDB-lite"/>
    </source>
</evidence>
<evidence type="ECO:0000256" key="1">
    <source>
        <dbReference type="ARBA" id="ARBA00022908"/>
    </source>
</evidence>
<dbReference type="SUPFAM" id="SSF56349">
    <property type="entry name" value="DNA breaking-rejoining enzymes"/>
    <property type="match status" value="1"/>
</dbReference>
<dbReference type="CDD" id="cd00397">
    <property type="entry name" value="DNA_BRE_C"/>
    <property type="match status" value="1"/>
</dbReference>
<name>A0A1G9XZS2_9EURY</name>
<keyword evidence="8" id="KW-1185">Reference proteome</keyword>
<dbReference type="GO" id="GO:0006310">
    <property type="term" value="P:DNA recombination"/>
    <property type="evidence" value="ECO:0007669"/>
    <property type="project" value="UniProtKB-KW"/>
</dbReference>
<dbReference type="EMBL" id="FNIA01000012">
    <property type="protein sequence ID" value="SDN01931.1"/>
    <property type="molecule type" value="Genomic_DNA"/>
</dbReference>
<dbReference type="GO" id="GO:0015074">
    <property type="term" value="P:DNA integration"/>
    <property type="evidence" value="ECO:0007669"/>
    <property type="project" value="UniProtKB-KW"/>
</dbReference>
<evidence type="ECO:0000313" key="7">
    <source>
        <dbReference type="EMBL" id="SDN01931.1"/>
    </source>
</evidence>
<keyword evidence="2 4" id="KW-0238">DNA-binding</keyword>
<evidence type="ECO:0000313" key="8">
    <source>
        <dbReference type="Proteomes" id="UP000199370"/>
    </source>
</evidence>
<dbReference type="GO" id="GO:0003677">
    <property type="term" value="F:DNA binding"/>
    <property type="evidence" value="ECO:0007669"/>
    <property type="project" value="UniProtKB-UniRule"/>
</dbReference>
<dbReference type="Gene3D" id="1.10.443.10">
    <property type="entry name" value="Intergrase catalytic core"/>
    <property type="match status" value="1"/>
</dbReference>
<keyword evidence="3" id="KW-0233">DNA recombination</keyword>
<dbReference type="PANTHER" id="PTHR30349:SF41">
    <property type="entry name" value="INTEGRASE_RECOMBINASE PROTEIN MJ0367-RELATED"/>
    <property type="match status" value="1"/>
</dbReference>
<organism evidence="7 8">
    <name type="scientific">Haloarchaeobius iranensis</name>
    <dbReference type="NCBI Taxonomy" id="996166"/>
    <lineage>
        <taxon>Archaea</taxon>
        <taxon>Methanobacteriati</taxon>
        <taxon>Methanobacteriota</taxon>
        <taxon>Stenosarchaea group</taxon>
        <taxon>Halobacteria</taxon>
        <taxon>Halobacteriales</taxon>
        <taxon>Halorubellaceae</taxon>
        <taxon>Haloarchaeobius</taxon>
    </lineage>
</organism>
<dbReference type="InterPro" id="IPR044068">
    <property type="entry name" value="CB"/>
</dbReference>
<accession>A0A1G9XZS2</accession>
<feature type="region of interest" description="Disordered" evidence="5">
    <location>
        <begin position="241"/>
        <end position="266"/>
    </location>
</feature>
<feature type="compositionally biased region" description="Polar residues" evidence="5">
    <location>
        <begin position="255"/>
        <end position="266"/>
    </location>
</feature>
<dbReference type="STRING" id="996166.SAMN05192554_11252"/>
<protein>
    <submittedName>
        <fullName evidence="7">Site-specific recombinase XerD</fullName>
    </submittedName>
</protein>
<feature type="domain" description="Core-binding (CB)" evidence="6">
    <location>
        <begin position="16"/>
        <end position="113"/>
    </location>
</feature>
<gene>
    <name evidence="7" type="ORF">SAMN05192554_11252</name>
</gene>
<evidence type="ECO:0000259" key="6">
    <source>
        <dbReference type="PROSITE" id="PS51900"/>
    </source>
</evidence>
<reference evidence="7 8" key="1">
    <citation type="submission" date="2016-10" db="EMBL/GenBank/DDBJ databases">
        <authorList>
            <person name="de Groot N.N."/>
        </authorList>
    </citation>
    <scope>NUCLEOTIDE SEQUENCE [LARGE SCALE GENOMIC DNA]</scope>
    <source>
        <strain evidence="8">EB21,IBRC-M 10013,KCTC 4048</strain>
    </source>
</reference>
<feature type="compositionally biased region" description="Basic and acidic residues" evidence="5">
    <location>
        <begin position="241"/>
        <end position="253"/>
    </location>
</feature>
<evidence type="ECO:0000256" key="4">
    <source>
        <dbReference type="PROSITE-ProRule" id="PRU01248"/>
    </source>
</evidence>
<dbReference type="AlphaFoldDB" id="A0A1G9XZS2"/>
<dbReference type="PROSITE" id="PS51900">
    <property type="entry name" value="CB"/>
    <property type="match status" value="1"/>
</dbReference>
<evidence type="ECO:0000256" key="2">
    <source>
        <dbReference type="ARBA" id="ARBA00023125"/>
    </source>
</evidence>
<keyword evidence="1" id="KW-0229">DNA integration</keyword>
<proteinExistence type="predicted"/>
<sequence length="365" mass="42044">MVICGGFGVMGRLDPIEPDVAMQMYMSTREDELRDKTLTSQRYRLLAFTRWCRAEEIENLNVLDGRTLHSFRASRRQGFEDYDEKYLDGYDPLEPQTLHNHLSTLRVFLRFCAQIDAVPEELPSKILLPRVTENQQVSETTLDPDRAEEILGYLDRYHYATRKHLTVLLLWHLGCRVGGLRAIDLDDLDLEGSHPKVDGPAIHIVHRPEQGTPLKNGEKGTRWNAISPYVAQTIEDYISGPRKDVRDDHDREPLLTTSHGRPQTGTFRNTAYAASRPCCYGEGCPHDEDPDTCEAMDYNFASKCPSSRSPHDFRSGSLTRHLLEGTPKDVTQDRMNVSEKVLDRHYDRRTAREKMEQRRRYLPES</sequence>
<dbReference type="PANTHER" id="PTHR30349">
    <property type="entry name" value="PHAGE INTEGRASE-RELATED"/>
    <property type="match status" value="1"/>
</dbReference>